<name>A0A7J9FEN5_9ROSI</name>
<protein>
    <submittedName>
        <fullName evidence="1">Uncharacterized protein</fullName>
    </submittedName>
</protein>
<dbReference type="Proteomes" id="UP000593568">
    <property type="component" value="Unassembled WGS sequence"/>
</dbReference>
<accession>A0A7J9FEN5</accession>
<proteinExistence type="predicted"/>
<reference evidence="1 2" key="1">
    <citation type="journal article" date="2019" name="Genome Biol. Evol.">
        <title>Insights into the evolution of the New World diploid cottons (Gossypium, subgenus Houzingenia) based on genome sequencing.</title>
        <authorList>
            <person name="Grover C.E."/>
            <person name="Arick M.A. 2nd"/>
            <person name="Thrash A."/>
            <person name="Conover J.L."/>
            <person name="Sanders W.S."/>
            <person name="Peterson D.G."/>
            <person name="Frelichowski J.E."/>
            <person name="Scheffler J.A."/>
            <person name="Scheffler B.E."/>
            <person name="Wendel J.F."/>
        </authorList>
    </citation>
    <scope>NUCLEOTIDE SEQUENCE [LARGE SCALE GENOMIC DNA]</scope>
    <source>
        <strain evidence="1">8</strain>
        <tissue evidence="1">Leaf</tissue>
    </source>
</reference>
<comment type="caution">
    <text evidence="1">The sequence shown here is derived from an EMBL/GenBank/DDBJ whole genome shotgun (WGS) entry which is preliminary data.</text>
</comment>
<keyword evidence="2" id="KW-1185">Reference proteome</keyword>
<dbReference type="EMBL" id="JABEZW010000013">
    <property type="protein sequence ID" value="MBA0783434.1"/>
    <property type="molecule type" value="Genomic_DNA"/>
</dbReference>
<gene>
    <name evidence="1" type="ORF">Gotri_001146</name>
</gene>
<sequence length="50" mass="5595">MVFSSKVSLESSGYFEKSRSVCFGLLRTDSLPKGSQVYRSCGSGFFQKYL</sequence>
<organism evidence="1 2">
    <name type="scientific">Gossypium trilobum</name>
    <dbReference type="NCBI Taxonomy" id="34281"/>
    <lineage>
        <taxon>Eukaryota</taxon>
        <taxon>Viridiplantae</taxon>
        <taxon>Streptophyta</taxon>
        <taxon>Embryophyta</taxon>
        <taxon>Tracheophyta</taxon>
        <taxon>Spermatophyta</taxon>
        <taxon>Magnoliopsida</taxon>
        <taxon>eudicotyledons</taxon>
        <taxon>Gunneridae</taxon>
        <taxon>Pentapetalae</taxon>
        <taxon>rosids</taxon>
        <taxon>malvids</taxon>
        <taxon>Malvales</taxon>
        <taxon>Malvaceae</taxon>
        <taxon>Malvoideae</taxon>
        <taxon>Gossypium</taxon>
    </lineage>
</organism>
<evidence type="ECO:0000313" key="2">
    <source>
        <dbReference type="Proteomes" id="UP000593568"/>
    </source>
</evidence>
<evidence type="ECO:0000313" key="1">
    <source>
        <dbReference type="EMBL" id="MBA0783434.1"/>
    </source>
</evidence>
<dbReference type="AlphaFoldDB" id="A0A7J9FEN5"/>